<evidence type="ECO:0000313" key="4">
    <source>
        <dbReference type="Proteomes" id="UP000750711"/>
    </source>
</evidence>
<evidence type="ECO:0000256" key="2">
    <source>
        <dbReference type="SAM" id="Phobius"/>
    </source>
</evidence>
<protein>
    <recommendedName>
        <fullName evidence="5">Fungal N-terminal domain-containing protein</fullName>
    </recommendedName>
</protein>
<feature type="non-terminal residue" evidence="3">
    <location>
        <position position="139"/>
    </location>
</feature>
<keyword evidence="4" id="KW-1185">Reference proteome</keyword>
<accession>A0A9P8LFY5</accession>
<keyword evidence="2" id="KW-0472">Membrane</keyword>
<dbReference type="AlphaFoldDB" id="A0A9P8LFY5"/>
<keyword evidence="2" id="KW-0812">Transmembrane</keyword>
<feature type="transmembrane region" description="Helical" evidence="2">
    <location>
        <begin position="6"/>
        <end position="25"/>
    </location>
</feature>
<keyword evidence="2" id="KW-1133">Transmembrane helix</keyword>
<organism evidence="3 4">
    <name type="scientific">Trichoglossum hirsutum</name>
    <dbReference type="NCBI Taxonomy" id="265104"/>
    <lineage>
        <taxon>Eukaryota</taxon>
        <taxon>Fungi</taxon>
        <taxon>Dikarya</taxon>
        <taxon>Ascomycota</taxon>
        <taxon>Pezizomycotina</taxon>
        <taxon>Geoglossomycetes</taxon>
        <taxon>Geoglossales</taxon>
        <taxon>Geoglossaceae</taxon>
        <taxon>Trichoglossum</taxon>
    </lineage>
</organism>
<evidence type="ECO:0000256" key="1">
    <source>
        <dbReference type="SAM" id="Coils"/>
    </source>
</evidence>
<feature type="coiled-coil region" evidence="1">
    <location>
        <begin position="31"/>
        <end position="68"/>
    </location>
</feature>
<keyword evidence="1" id="KW-0175">Coiled coil</keyword>
<name>A0A9P8LFY5_9PEZI</name>
<sequence length="139" mass="15787">MDGLSGAAGAIAVIGISARILSLCFRYSVAVKDAKKDIDRVQRKVTDIKAVLEKIKQLLDERDRARLSITRELFDSLEGCFWELEGLEAELEPRKTRKAMSWLGVRVLKWPFTSKQVERIVSSLEGYERTFTLALQVDQ</sequence>
<comment type="caution">
    <text evidence="3">The sequence shown here is derived from an EMBL/GenBank/DDBJ whole genome shotgun (WGS) entry which is preliminary data.</text>
</comment>
<dbReference type="EMBL" id="JAGHQM010000137">
    <property type="protein sequence ID" value="KAH0565090.1"/>
    <property type="molecule type" value="Genomic_DNA"/>
</dbReference>
<dbReference type="Proteomes" id="UP000750711">
    <property type="component" value="Unassembled WGS sequence"/>
</dbReference>
<evidence type="ECO:0008006" key="5">
    <source>
        <dbReference type="Google" id="ProtNLM"/>
    </source>
</evidence>
<proteinExistence type="predicted"/>
<gene>
    <name evidence="3" type="ORF">GP486_001508</name>
</gene>
<reference evidence="3" key="1">
    <citation type="submission" date="2021-03" db="EMBL/GenBank/DDBJ databases">
        <title>Comparative genomics and phylogenomic investigation of the class Geoglossomycetes provide insights into ecological specialization and systematics.</title>
        <authorList>
            <person name="Melie T."/>
            <person name="Pirro S."/>
            <person name="Miller A.N."/>
            <person name="Quandt A."/>
        </authorList>
    </citation>
    <scope>NUCLEOTIDE SEQUENCE</scope>
    <source>
        <strain evidence="3">CAQ_001_2017</strain>
    </source>
</reference>
<evidence type="ECO:0000313" key="3">
    <source>
        <dbReference type="EMBL" id="KAH0565090.1"/>
    </source>
</evidence>